<keyword evidence="2" id="KW-1185">Reference proteome</keyword>
<keyword evidence="1" id="KW-1133">Transmembrane helix</keyword>
<proteinExistence type="predicted"/>
<keyword evidence="1" id="KW-0472">Membrane</keyword>
<protein>
    <submittedName>
        <fullName evidence="3">Uncharacterized protein LOC114246981</fullName>
    </submittedName>
</protein>
<dbReference type="Proteomes" id="UP000504629">
    <property type="component" value="Unplaced"/>
</dbReference>
<dbReference type="GeneID" id="114246981"/>
<feature type="transmembrane region" description="Helical" evidence="1">
    <location>
        <begin position="157"/>
        <end position="174"/>
    </location>
</feature>
<dbReference type="OrthoDB" id="71600at2759"/>
<feature type="transmembrane region" description="Helical" evidence="1">
    <location>
        <begin position="82"/>
        <end position="108"/>
    </location>
</feature>
<feature type="transmembrane region" description="Helical" evidence="1">
    <location>
        <begin position="120"/>
        <end position="145"/>
    </location>
</feature>
<gene>
    <name evidence="3" type="primary">LOC114246981</name>
</gene>
<name>A0A6J2K3J6_BOMMA</name>
<dbReference type="RefSeq" id="XP_028035562.1">
    <property type="nucleotide sequence ID" value="XM_028179761.1"/>
</dbReference>
<accession>A0A6J2K3J6</accession>
<sequence length="219" mass="23969">MQASNRGCIETVTMCIYANSTGIGFIYGETSRKYGNMGELKDIKVGGSEVSLELPKDGSPVESSRKRKLRIKKPSVHLCRKITFVTISTFTMLTALTLIVITVVTSLATKIYDVEQSSRLVGMVVLAVTAAITISMLIYSNVGVFKKRSKPLHTMRIVLIILAMIQALIAGLAVKMSTRDAEGLSKSLADSFLLAQEDNSRHVKLWAATQHDVSSINWT</sequence>
<evidence type="ECO:0000313" key="3">
    <source>
        <dbReference type="RefSeq" id="XP_028035562.1"/>
    </source>
</evidence>
<evidence type="ECO:0000313" key="2">
    <source>
        <dbReference type="Proteomes" id="UP000504629"/>
    </source>
</evidence>
<reference evidence="3" key="1">
    <citation type="submission" date="2025-08" db="UniProtKB">
        <authorList>
            <consortium name="RefSeq"/>
        </authorList>
    </citation>
    <scope>IDENTIFICATION</scope>
    <source>
        <tissue evidence="3">Silk gland</tissue>
    </source>
</reference>
<keyword evidence="1" id="KW-0812">Transmembrane</keyword>
<dbReference type="KEGG" id="bman:114246981"/>
<organism evidence="2 3">
    <name type="scientific">Bombyx mandarina</name>
    <name type="common">Wild silk moth</name>
    <name type="synonym">Wild silkworm</name>
    <dbReference type="NCBI Taxonomy" id="7092"/>
    <lineage>
        <taxon>Eukaryota</taxon>
        <taxon>Metazoa</taxon>
        <taxon>Ecdysozoa</taxon>
        <taxon>Arthropoda</taxon>
        <taxon>Hexapoda</taxon>
        <taxon>Insecta</taxon>
        <taxon>Pterygota</taxon>
        <taxon>Neoptera</taxon>
        <taxon>Endopterygota</taxon>
        <taxon>Lepidoptera</taxon>
        <taxon>Glossata</taxon>
        <taxon>Ditrysia</taxon>
        <taxon>Bombycoidea</taxon>
        <taxon>Bombycidae</taxon>
        <taxon>Bombycinae</taxon>
        <taxon>Bombyx</taxon>
    </lineage>
</organism>
<dbReference type="AlphaFoldDB" id="A0A6J2K3J6"/>
<evidence type="ECO:0000256" key="1">
    <source>
        <dbReference type="SAM" id="Phobius"/>
    </source>
</evidence>